<sequence length="749" mass="83009">MPQVGVGVSVMTLTNNGKSTKSSMPVQKAAPELGDERASKTAHIDKTRSAGNTYDFPAGCGTSGEALADWFVQKFEDYSLEQQRAGKRKPSSLTAVGVACVITPDEEAVAQWDKPLRKKFMRDSREVYETWFGAPLDAWAVHVDEGAMAERGLTRDDELGDESVHGHGTGRMPDLLPDDELLVEGFGEEGAKNFKKRYRGKDDGCLYRTGSILNGGRLKLLHNIFPIEMAKRGWREPVDENDLEATGWTVKPHLSYGEKREIEKKTGEVFKEPAQPANKYARTQRWQRKQQEKAAKNAADEKRNAADAERNADMRRVIAENAAWNEEEARALDRRADELEREARDARVEISHEHQRLYARRREVDRDQARAEVALHGYTPPAGVTLVPPAAMPPELRALWRFTDGDEGDDVAGDLPDDLLGEDGEPDLDAANERVMDLADEFARERGHVEAEFGSGGIWLVTPPLEFVRTQPGYEDVAGLDELSDIDRSAMAEWYWDEVVPSILDVERLGLDPTVAHPGIDEREAAVEAARADVERRDRVVGEREAAFERLAAKRRDVVGALDAEIEAKRAEAARLDAEADEKARWLEGAVEHVKEADAYVAQAKADAEATRRAAEADAERTRAEARAEREEALRGITDRAEERITGFLGRVVGDVGYIAYRTLSVMVEMGVGGERFASAARVCMDVINAMSEDAVGRPFGQTLAGRVQERVARSFARAFARDVRRDAAVREVDDAPQAGRSRDDGPGL</sequence>
<feature type="region of interest" description="Disordered" evidence="2">
    <location>
        <begin position="275"/>
        <end position="313"/>
    </location>
</feature>
<feature type="compositionally biased region" description="Polar residues" evidence="2">
    <location>
        <begin position="14"/>
        <end position="25"/>
    </location>
</feature>
<dbReference type="Proteomes" id="UP000697330">
    <property type="component" value="Unassembled WGS sequence"/>
</dbReference>
<dbReference type="RefSeq" id="WP_274959561.1">
    <property type="nucleotide sequence ID" value="NZ_DYWQ01000138.1"/>
</dbReference>
<reference evidence="3" key="1">
    <citation type="journal article" date="2021" name="PeerJ">
        <title>Extensive microbial diversity within the chicken gut microbiome revealed by metagenomics and culture.</title>
        <authorList>
            <person name="Gilroy R."/>
            <person name="Ravi A."/>
            <person name="Getino M."/>
            <person name="Pursley I."/>
            <person name="Horton D.L."/>
            <person name="Alikhan N.F."/>
            <person name="Baker D."/>
            <person name="Gharbi K."/>
            <person name="Hall N."/>
            <person name="Watson M."/>
            <person name="Adriaenssens E.M."/>
            <person name="Foster-Nyarko E."/>
            <person name="Jarju S."/>
            <person name="Secka A."/>
            <person name="Antonio M."/>
            <person name="Oren A."/>
            <person name="Chaudhuri R.R."/>
            <person name="La Ragione R."/>
            <person name="Hildebrand F."/>
            <person name="Pallen M.J."/>
        </authorList>
    </citation>
    <scope>NUCLEOTIDE SEQUENCE</scope>
    <source>
        <strain evidence="3">CHK124-7917</strain>
    </source>
</reference>
<comment type="caution">
    <text evidence="3">The sequence shown here is derived from an EMBL/GenBank/DDBJ whole genome shotgun (WGS) entry which is preliminary data.</text>
</comment>
<evidence type="ECO:0000313" key="4">
    <source>
        <dbReference type="Proteomes" id="UP000697330"/>
    </source>
</evidence>
<keyword evidence="1" id="KW-0175">Coiled coil</keyword>
<protein>
    <submittedName>
        <fullName evidence="3">Uncharacterized protein</fullName>
    </submittedName>
</protein>
<accession>A0A921KM06</accession>
<gene>
    <name evidence="3" type="ORF">K8U72_09035</name>
</gene>
<feature type="region of interest" description="Disordered" evidence="2">
    <location>
        <begin position="14"/>
        <end position="46"/>
    </location>
</feature>
<dbReference type="EMBL" id="DYWQ01000138">
    <property type="protein sequence ID" value="HJF45908.1"/>
    <property type="molecule type" value="Genomic_DNA"/>
</dbReference>
<evidence type="ECO:0000313" key="3">
    <source>
        <dbReference type="EMBL" id="HJF45908.1"/>
    </source>
</evidence>
<dbReference type="AlphaFoldDB" id="A0A921KM06"/>
<name>A0A921KM06_9ACTN</name>
<organism evidence="3 4">
    <name type="scientific">Thermophilibacter provencensis</name>
    <dbReference type="NCBI Taxonomy" id="1852386"/>
    <lineage>
        <taxon>Bacteria</taxon>
        <taxon>Bacillati</taxon>
        <taxon>Actinomycetota</taxon>
        <taxon>Coriobacteriia</taxon>
        <taxon>Coriobacteriales</taxon>
        <taxon>Atopobiaceae</taxon>
        <taxon>Thermophilibacter</taxon>
    </lineage>
</organism>
<proteinExistence type="predicted"/>
<evidence type="ECO:0000256" key="1">
    <source>
        <dbReference type="SAM" id="Coils"/>
    </source>
</evidence>
<feature type="coiled-coil region" evidence="1">
    <location>
        <begin position="605"/>
        <end position="634"/>
    </location>
</feature>
<evidence type="ECO:0000256" key="2">
    <source>
        <dbReference type="SAM" id="MobiDB-lite"/>
    </source>
</evidence>
<feature type="compositionally biased region" description="Basic and acidic residues" evidence="2">
    <location>
        <begin position="34"/>
        <end position="46"/>
    </location>
</feature>
<reference evidence="3" key="2">
    <citation type="submission" date="2021-09" db="EMBL/GenBank/DDBJ databases">
        <authorList>
            <person name="Gilroy R."/>
        </authorList>
    </citation>
    <scope>NUCLEOTIDE SEQUENCE</scope>
    <source>
        <strain evidence="3">CHK124-7917</strain>
    </source>
</reference>
<feature type="compositionally biased region" description="Basic and acidic residues" evidence="2">
    <location>
        <begin position="289"/>
        <end position="313"/>
    </location>
</feature>
<feature type="region of interest" description="Disordered" evidence="2">
    <location>
        <begin position="730"/>
        <end position="749"/>
    </location>
</feature>